<dbReference type="EMBL" id="JABUBU010000005">
    <property type="protein sequence ID" value="MBY6366952.1"/>
    <property type="molecule type" value="Genomic_DNA"/>
</dbReference>
<comment type="caution">
    <text evidence="1">The sequence shown here is derived from an EMBL/GenBank/DDBJ whole genome shotgun (WGS) entry which is preliminary data.</text>
</comment>
<evidence type="ECO:0000313" key="2">
    <source>
        <dbReference type="Proteomes" id="UP000825228"/>
    </source>
</evidence>
<sequence>MKYSPAPRRLCDPPIPVTVDLGRAFARTPRSARLGLALRVKAEALHLSDSVPGLLHAWVRTTAGDWIALCEMDLHTGNGNGAMRVRQWCPSASITPRDVQPR</sequence>
<accession>A0ABS7P526</accession>
<proteinExistence type="predicted"/>
<evidence type="ECO:0000313" key="1">
    <source>
        <dbReference type="EMBL" id="MBY6366952.1"/>
    </source>
</evidence>
<dbReference type="Proteomes" id="UP000825228">
    <property type="component" value="Unassembled WGS sequence"/>
</dbReference>
<keyword evidence="2" id="KW-1185">Reference proteome</keyword>
<organism evidence="1 2">
    <name type="scientific">Rhodococcoides corynebacterioides</name>
    <dbReference type="NCBI Taxonomy" id="53972"/>
    <lineage>
        <taxon>Bacteria</taxon>
        <taxon>Bacillati</taxon>
        <taxon>Actinomycetota</taxon>
        <taxon>Actinomycetes</taxon>
        <taxon>Mycobacteriales</taxon>
        <taxon>Nocardiaceae</taxon>
        <taxon>Rhodococcoides</taxon>
    </lineage>
</organism>
<protein>
    <submittedName>
        <fullName evidence="1">Uncharacterized protein</fullName>
    </submittedName>
</protein>
<gene>
    <name evidence="1" type="ORF">HQ603_09310</name>
</gene>
<dbReference type="RefSeq" id="WP_222684267.1">
    <property type="nucleotide sequence ID" value="NZ_JABUBT010000011.1"/>
</dbReference>
<reference evidence="1 2" key="1">
    <citation type="submission" date="2020-06" db="EMBL/GenBank/DDBJ databases">
        <title>Taxonomy, biology and ecology of Rhodococcus bacteria occurring in California pistachio and other woody hosts as revealed by genome sequence analyses.</title>
        <authorList>
            <person name="Gai Y."/>
            <person name="Riely B."/>
        </authorList>
    </citation>
    <scope>NUCLEOTIDE SEQUENCE [LARGE SCALE GENOMIC DNA]</scope>
    <source>
        <strain evidence="1 2">BP-281</strain>
    </source>
</reference>
<name>A0ABS7P526_9NOCA</name>